<dbReference type="EMBL" id="CP012900">
    <property type="protein sequence ID" value="ALJ28167.1"/>
    <property type="molecule type" value="Genomic_DNA"/>
</dbReference>
<accession>A0A0S1AZD0</accession>
<keyword evidence="2" id="KW-0808">Transferase</keyword>
<sequence>MENRYGRLASWVYNLDKPVGRSFGDVEYYRQLLGECAGPVLEPAVGNGRILVPLLKAGFAVEGFDTSEEMLGHCREACRTHDVAANLTRRRFEDFAYDRKFAAIIIPAGSLQLITDAAAASAVLRRFHQHLLPGGKLVLDLDAIDGFLGPSGALRSWTTEEGELLTLMDHRVETDYIAQTTLSHLRYEHWRSGNLAATELDLFKLRWWGVEEFALALYAAGFTDVVVSGNYQRGRRPRKGDQVVTFEATRPPSGTA</sequence>
<dbReference type="Gene3D" id="2.20.130.10">
    <property type="entry name" value="CAC2371-like domains"/>
    <property type="match status" value="1"/>
</dbReference>
<dbReference type="CDD" id="cd02440">
    <property type="entry name" value="AdoMet_MTases"/>
    <property type="match status" value="1"/>
</dbReference>
<dbReference type="Proteomes" id="UP000061010">
    <property type="component" value="Chromosome"/>
</dbReference>
<dbReference type="OrthoDB" id="9804312at2"/>
<dbReference type="GO" id="GO:0008168">
    <property type="term" value="F:methyltransferase activity"/>
    <property type="evidence" value="ECO:0007669"/>
    <property type="project" value="UniProtKB-KW"/>
</dbReference>
<feature type="domain" description="Methyltransferase" evidence="1">
    <location>
        <begin position="40"/>
        <end position="135"/>
    </location>
</feature>
<gene>
    <name evidence="2" type="ORF">AOT14_17860</name>
</gene>
<dbReference type="PATRIC" id="fig|128780.6.peg.1786"/>
<dbReference type="KEGG" id="sacz:AOT14_17860"/>
<dbReference type="GO" id="GO:0032259">
    <property type="term" value="P:methylation"/>
    <property type="evidence" value="ECO:0007669"/>
    <property type="project" value="UniProtKB-KW"/>
</dbReference>
<evidence type="ECO:0000313" key="3">
    <source>
        <dbReference type="Proteomes" id="UP000061010"/>
    </source>
</evidence>
<dbReference type="InterPro" id="IPR029063">
    <property type="entry name" value="SAM-dependent_MTases_sf"/>
</dbReference>
<dbReference type="Pfam" id="PF13649">
    <property type="entry name" value="Methyltransf_25"/>
    <property type="match status" value="1"/>
</dbReference>
<dbReference type="AlphaFoldDB" id="A0A0S1AZD0"/>
<proteinExistence type="predicted"/>
<reference evidence="2 3" key="1">
    <citation type="journal article" date="2015" name="Genome Announc.">
        <title>Complete Genome Sequencing of Stenotrophomonas acidaminiphila ZAC14D2_NAIMI4_2, a Multidrug-Resistant Strain Isolated from Sediments of a Polluted River in Mexico, Uncovers New Antibiotic Resistance Genes and a Novel Class-II Lasso Peptide Biosynthesis Gene Cluster.</title>
        <authorList>
            <person name="Vinuesa P."/>
            <person name="Ochoa-Sanchez L.E."/>
        </authorList>
    </citation>
    <scope>NUCLEOTIDE SEQUENCE [LARGE SCALE GENOMIC DNA]</scope>
    <source>
        <strain evidence="2 3">ZAC14D2_NAIMI4_2</strain>
    </source>
</reference>
<keyword evidence="2" id="KW-0489">Methyltransferase</keyword>
<keyword evidence="3" id="KW-1185">Reference proteome</keyword>
<dbReference type="InterPro" id="IPR041698">
    <property type="entry name" value="Methyltransf_25"/>
</dbReference>
<protein>
    <submittedName>
        <fullName evidence="2">Methyltransferase type 11</fullName>
    </submittedName>
</protein>
<dbReference type="Gene3D" id="3.40.50.150">
    <property type="entry name" value="Vaccinia Virus protein VP39"/>
    <property type="match status" value="1"/>
</dbReference>
<evidence type="ECO:0000313" key="2">
    <source>
        <dbReference type="EMBL" id="ALJ28167.1"/>
    </source>
</evidence>
<evidence type="ECO:0000259" key="1">
    <source>
        <dbReference type="Pfam" id="PF13649"/>
    </source>
</evidence>
<dbReference type="SUPFAM" id="SSF53335">
    <property type="entry name" value="S-adenosyl-L-methionine-dependent methyltransferases"/>
    <property type="match status" value="1"/>
</dbReference>
<name>A0A0S1AZD0_9GAMM</name>
<organism evidence="2 3">
    <name type="scientific">Stenotrophomonas acidaminiphila</name>
    <dbReference type="NCBI Taxonomy" id="128780"/>
    <lineage>
        <taxon>Bacteria</taxon>
        <taxon>Pseudomonadati</taxon>
        <taxon>Pseudomonadota</taxon>
        <taxon>Gammaproteobacteria</taxon>
        <taxon>Lysobacterales</taxon>
        <taxon>Lysobacteraceae</taxon>
        <taxon>Stenotrophomonas</taxon>
    </lineage>
</organism>